<dbReference type="PRINTS" id="PR00724">
    <property type="entry name" value="CRBOXYPTASEC"/>
</dbReference>
<keyword evidence="3 7" id="KW-0645">Protease</keyword>
<evidence type="ECO:0000313" key="9">
    <source>
        <dbReference type="Proteomes" id="UP000242287"/>
    </source>
</evidence>
<evidence type="ECO:0000256" key="3">
    <source>
        <dbReference type="ARBA" id="ARBA00022670"/>
    </source>
</evidence>
<dbReference type="AlphaFoldDB" id="A0A2A9NBD1"/>
<dbReference type="EC" id="3.4.16.-" evidence="7"/>
<dbReference type="GO" id="GO:0000324">
    <property type="term" value="C:fungal-type vacuole"/>
    <property type="evidence" value="ECO:0007669"/>
    <property type="project" value="TreeGrafter"/>
</dbReference>
<feature type="chain" id="PRO_5011820662" description="Carboxypeptidase" evidence="7">
    <location>
        <begin position="22"/>
        <end position="507"/>
    </location>
</feature>
<feature type="signal peptide" evidence="7">
    <location>
        <begin position="1"/>
        <end position="21"/>
    </location>
</feature>
<evidence type="ECO:0000256" key="4">
    <source>
        <dbReference type="ARBA" id="ARBA00022729"/>
    </source>
</evidence>
<dbReference type="STRING" id="703135.A0A2A9NBD1"/>
<dbReference type="Proteomes" id="UP000242287">
    <property type="component" value="Unassembled WGS sequence"/>
</dbReference>
<keyword evidence="2 7" id="KW-0121">Carboxypeptidase</keyword>
<dbReference type="InterPro" id="IPR033124">
    <property type="entry name" value="Ser_caboxypep_his_AS"/>
</dbReference>
<keyword evidence="4 7" id="KW-0732">Signal</keyword>
<dbReference type="PROSITE" id="PS00131">
    <property type="entry name" value="CARBOXYPEPT_SER_SER"/>
    <property type="match status" value="1"/>
</dbReference>
<keyword evidence="6" id="KW-0325">Glycoprotein</keyword>
<dbReference type="SUPFAM" id="SSF53474">
    <property type="entry name" value="alpha/beta-Hydrolases"/>
    <property type="match status" value="1"/>
</dbReference>
<evidence type="ECO:0000313" key="8">
    <source>
        <dbReference type="EMBL" id="PFH45567.1"/>
    </source>
</evidence>
<reference evidence="8 9" key="1">
    <citation type="submission" date="2014-02" db="EMBL/GenBank/DDBJ databases">
        <title>Transposable element dynamics among asymbiotic and ectomycorrhizal Amanita fungi.</title>
        <authorList>
            <consortium name="DOE Joint Genome Institute"/>
            <person name="Hess J."/>
            <person name="Skrede I."/>
            <person name="Wolfe B."/>
            <person name="LaButti K."/>
            <person name="Ohm R.A."/>
            <person name="Grigoriev I.V."/>
            <person name="Pringle A."/>
        </authorList>
    </citation>
    <scope>NUCLEOTIDE SEQUENCE [LARGE SCALE GENOMIC DNA]</scope>
    <source>
        <strain evidence="8 9">SKay4041</strain>
    </source>
</reference>
<dbReference type="PANTHER" id="PTHR11802:SF113">
    <property type="entry name" value="SERINE CARBOXYPEPTIDASE CTSA-4.1"/>
    <property type="match status" value="1"/>
</dbReference>
<evidence type="ECO:0000256" key="6">
    <source>
        <dbReference type="ARBA" id="ARBA00023180"/>
    </source>
</evidence>
<evidence type="ECO:0000256" key="7">
    <source>
        <dbReference type="RuleBase" id="RU361156"/>
    </source>
</evidence>
<dbReference type="GO" id="GO:0004185">
    <property type="term" value="F:serine-type carboxypeptidase activity"/>
    <property type="evidence" value="ECO:0007669"/>
    <property type="project" value="UniProtKB-UniRule"/>
</dbReference>
<dbReference type="Gene3D" id="1.10.287.410">
    <property type="match status" value="1"/>
</dbReference>
<dbReference type="OrthoDB" id="443318at2759"/>
<proteinExistence type="inferred from homology"/>
<dbReference type="Gene3D" id="3.40.50.1820">
    <property type="entry name" value="alpha/beta hydrolase"/>
    <property type="match status" value="1"/>
</dbReference>
<protein>
    <recommendedName>
        <fullName evidence="7">Carboxypeptidase</fullName>
        <ecNumber evidence="7">3.4.16.-</ecNumber>
    </recommendedName>
</protein>
<dbReference type="PANTHER" id="PTHR11802">
    <property type="entry name" value="SERINE PROTEASE FAMILY S10 SERINE CARBOXYPEPTIDASE"/>
    <property type="match status" value="1"/>
</dbReference>
<evidence type="ECO:0000256" key="5">
    <source>
        <dbReference type="ARBA" id="ARBA00022801"/>
    </source>
</evidence>
<evidence type="ECO:0000256" key="1">
    <source>
        <dbReference type="ARBA" id="ARBA00009431"/>
    </source>
</evidence>
<comment type="similarity">
    <text evidence="1 7">Belongs to the peptidase S10 family.</text>
</comment>
<dbReference type="InterPro" id="IPR001563">
    <property type="entry name" value="Peptidase_S10"/>
</dbReference>
<dbReference type="InterPro" id="IPR018202">
    <property type="entry name" value="Ser_caboxypep_ser_AS"/>
</dbReference>
<organism evidence="8 9">
    <name type="scientific">Amanita thiersii Skay4041</name>
    <dbReference type="NCBI Taxonomy" id="703135"/>
    <lineage>
        <taxon>Eukaryota</taxon>
        <taxon>Fungi</taxon>
        <taxon>Dikarya</taxon>
        <taxon>Basidiomycota</taxon>
        <taxon>Agaricomycotina</taxon>
        <taxon>Agaricomycetes</taxon>
        <taxon>Agaricomycetidae</taxon>
        <taxon>Agaricales</taxon>
        <taxon>Pluteineae</taxon>
        <taxon>Amanitaceae</taxon>
        <taxon>Amanita</taxon>
    </lineage>
</organism>
<keyword evidence="9" id="KW-1185">Reference proteome</keyword>
<accession>A0A2A9NBD1</accession>
<dbReference type="Pfam" id="PF00450">
    <property type="entry name" value="Peptidase_S10"/>
    <property type="match status" value="1"/>
</dbReference>
<keyword evidence="5 7" id="KW-0378">Hydrolase</keyword>
<dbReference type="GO" id="GO:0006508">
    <property type="term" value="P:proteolysis"/>
    <property type="evidence" value="ECO:0007669"/>
    <property type="project" value="UniProtKB-KW"/>
</dbReference>
<evidence type="ECO:0000256" key="2">
    <source>
        <dbReference type="ARBA" id="ARBA00022645"/>
    </source>
</evidence>
<dbReference type="PROSITE" id="PS00560">
    <property type="entry name" value="CARBOXYPEPT_SER_HIS"/>
    <property type="match status" value="1"/>
</dbReference>
<name>A0A2A9NBD1_9AGAR</name>
<dbReference type="InterPro" id="IPR029058">
    <property type="entry name" value="AB_hydrolase_fold"/>
</dbReference>
<dbReference type="EMBL" id="KZ302338">
    <property type="protein sequence ID" value="PFH45567.1"/>
    <property type="molecule type" value="Genomic_DNA"/>
</dbReference>
<gene>
    <name evidence="8" type="ORF">AMATHDRAFT_158699</name>
</gene>
<sequence>MLWSQQLVLLLSGLIIGSATASNPYLFASGKRFNQKPPTSYALYENYDAGLFTPLGDLSAMSDDTYTLLTHPAFPSHSVRIKKSDFCDGTVNAYTGYIDVEARHLFFYFFESRNDPDKDDVIFWTNGGPGCSSSTGLFMELGPCRVLDEDGPKFHPESWNTHANIFFVDQPIGVGFSYAEHGESVSTTEEAAKDIASFVAVFFEHFHKFKGRPFHMAGESYGGRYLPLFASAVYDQNAIMVAAGMTPINLTSVMIGNGLTDYAAMLLSYYEAGCTSRTLPPILDISTCVKMRQMVPRCKKWIKEACIDVFDVISCSAAVNTCQIELLGPFYLTGLDPYDMSRKCEGESESHECYSVSKYIDEYLDRPSVRAQLGVDPSLSGKNFTGCNLSINSAFINTHDFYHQTQHYISALLDHGVKVLIYVGTYDWVCNWIGNERWTLDLEWSGSAEFVKKDLTEWFVDGKRAGWVRHSGLFTFATIEGAGHLVPYNKPVQSLAMVQRWLAGEEL</sequence>